<evidence type="ECO:0000256" key="3">
    <source>
        <dbReference type="ARBA" id="ARBA00023277"/>
    </source>
</evidence>
<dbReference type="AlphaFoldDB" id="A0A9P3HLE7"/>
<dbReference type="EMBL" id="BQFW01000015">
    <property type="protein sequence ID" value="GJJ78658.1"/>
    <property type="molecule type" value="Genomic_DNA"/>
</dbReference>
<dbReference type="InterPro" id="IPR019378">
    <property type="entry name" value="GDP-Fuc_O-FucTrfase"/>
</dbReference>
<feature type="compositionally biased region" description="Basic and acidic residues" evidence="4">
    <location>
        <begin position="13"/>
        <end position="28"/>
    </location>
</feature>
<feature type="region of interest" description="Disordered" evidence="4">
    <location>
        <begin position="1"/>
        <end position="45"/>
    </location>
</feature>
<keyword evidence="5" id="KW-0472">Membrane</keyword>
<evidence type="ECO:0000256" key="1">
    <source>
        <dbReference type="ARBA" id="ARBA00022679"/>
    </source>
</evidence>
<reference evidence="6" key="2">
    <citation type="journal article" date="2022" name="Microbiol. Resour. Announc.">
        <title>Whole-Genome Sequence of Entomortierella parvispora E1425, a Mucoromycotan Fungus Associated with Burkholderiaceae-Related Endosymbiotic Bacteria.</title>
        <authorList>
            <person name="Herlambang A."/>
            <person name="Guo Y."/>
            <person name="Takashima Y."/>
            <person name="Narisawa K."/>
            <person name="Ohta H."/>
            <person name="Nishizawa T."/>
        </authorList>
    </citation>
    <scope>NUCLEOTIDE SEQUENCE</scope>
    <source>
        <strain evidence="6">E1425</strain>
    </source>
</reference>
<feature type="compositionally biased region" description="Low complexity" evidence="4">
    <location>
        <begin position="112"/>
        <end position="150"/>
    </location>
</feature>
<dbReference type="Proteomes" id="UP000827284">
    <property type="component" value="Unassembled WGS sequence"/>
</dbReference>
<evidence type="ECO:0000256" key="2">
    <source>
        <dbReference type="ARBA" id="ARBA00023253"/>
    </source>
</evidence>
<keyword evidence="5" id="KW-1133">Transmembrane helix</keyword>
<sequence>MTASSPLFQKSRTHSDEYESLPQHRDDVSNGLSQHHPHSHSKRSRLTVARAVVLICIGSMLLALVHIHYTNLFRHERESAAAAVAAATESSMKTTPGNSNDLNDSHEEKVDTPPVVTKPETTKNNTTNIPTPPKNINKDTPTTPTTTDNALTTTVRYDNGTYVKSFKPAFFQDATEARKELGSFLETLEHRTWWNSDSKEPALQPGTPPTNTFFSYLPMGGGNNQFTSLQKAALLAKDLGRTLIIPPIAPSSHIKLWSGPRYSEFFDLQSFSAQSKIPILEWHDVKHTPEDGPSSFTHNWHDFAEEFPCIPNGGIGANDRLYDHFRPQFLMNHTVPKDVVDKTNGKSTDYVYARDVLLKDSKEADGKRDMWKCLTCPYFLNGGDLNDRAWKEIGLHLKFNNKIEKMADDILDLLLKPKDKKQLEASGRRHPEFIIIHLRRGDIVNKCKPNQPEAECIVQIEEIAEKVDAIEKQRRIQALSKEDQEANAVFERLPVLVTTNEKRKEELEKLEKLGWIMLDHGDEEKDAAGRVLPSKTIKLGTMSALGQFYPPMLDAVLLTRGDYLIGMSNSRMSQLAAQRGAAWHQHTTMLM</sequence>
<evidence type="ECO:0000256" key="4">
    <source>
        <dbReference type="SAM" id="MobiDB-lite"/>
    </source>
</evidence>
<proteinExistence type="predicted"/>
<evidence type="ECO:0000313" key="7">
    <source>
        <dbReference type="Proteomes" id="UP000827284"/>
    </source>
</evidence>
<dbReference type="OrthoDB" id="1882547at2759"/>
<dbReference type="GO" id="GO:0016740">
    <property type="term" value="F:transferase activity"/>
    <property type="evidence" value="ECO:0007669"/>
    <property type="project" value="UniProtKB-KW"/>
</dbReference>
<dbReference type="Pfam" id="PF10250">
    <property type="entry name" value="O-FucT"/>
    <property type="match status" value="1"/>
</dbReference>
<organism evidence="6 7">
    <name type="scientific">Entomortierella parvispora</name>
    <dbReference type="NCBI Taxonomy" id="205924"/>
    <lineage>
        <taxon>Eukaryota</taxon>
        <taxon>Fungi</taxon>
        <taxon>Fungi incertae sedis</taxon>
        <taxon>Mucoromycota</taxon>
        <taxon>Mortierellomycotina</taxon>
        <taxon>Mortierellomycetes</taxon>
        <taxon>Mortierellales</taxon>
        <taxon>Mortierellaceae</taxon>
        <taxon>Entomortierella</taxon>
    </lineage>
</organism>
<dbReference type="GO" id="GO:0006004">
    <property type="term" value="P:fucose metabolic process"/>
    <property type="evidence" value="ECO:0007669"/>
    <property type="project" value="UniProtKB-KW"/>
</dbReference>
<evidence type="ECO:0000313" key="6">
    <source>
        <dbReference type="EMBL" id="GJJ78658.1"/>
    </source>
</evidence>
<feature type="compositionally biased region" description="Polar residues" evidence="4">
    <location>
        <begin position="1"/>
        <end position="10"/>
    </location>
</feature>
<feature type="transmembrane region" description="Helical" evidence="5">
    <location>
        <begin position="48"/>
        <end position="69"/>
    </location>
</feature>
<name>A0A9P3HLE7_9FUNG</name>
<dbReference type="Gene3D" id="3.40.50.11350">
    <property type="match status" value="1"/>
</dbReference>
<reference evidence="6" key="1">
    <citation type="submission" date="2021-11" db="EMBL/GenBank/DDBJ databases">
        <authorList>
            <person name="Herlambang A."/>
            <person name="Guo Y."/>
            <person name="Takashima Y."/>
            <person name="Nishizawa T."/>
        </authorList>
    </citation>
    <scope>NUCLEOTIDE SEQUENCE</scope>
    <source>
        <strain evidence="6">E1425</strain>
    </source>
</reference>
<evidence type="ECO:0000256" key="5">
    <source>
        <dbReference type="SAM" id="Phobius"/>
    </source>
</evidence>
<keyword evidence="7" id="KW-1185">Reference proteome</keyword>
<dbReference type="CDD" id="cd11296">
    <property type="entry name" value="O-FucT_like"/>
    <property type="match status" value="1"/>
</dbReference>
<gene>
    <name evidence="6" type="ORF">EMPS_11017</name>
</gene>
<comment type="caution">
    <text evidence="6">The sequence shown here is derived from an EMBL/GenBank/DDBJ whole genome shotgun (WGS) entry which is preliminary data.</text>
</comment>
<evidence type="ECO:0008006" key="8">
    <source>
        <dbReference type="Google" id="ProtNLM"/>
    </source>
</evidence>
<accession>A0A9P3HLE7</accession>
<protein>
    <recommendedName>
        <fullName evidence="8">GDP-fucose protein O-fucosyltransferase</fullName>
    </recommendedName>
</protein>
<keyword evidence="2" id="KW-0294">Fucose metabolism</keyword>
<feature type="compositionally biased region" description="Basic residues" evidence="4">
    <location>
        <begin position="35"/>
        <end position="45"/>
    </location>
</feature>
<feature type="compositionally biased region" description="Polar residues" evidence="4">
    <location>
        <begin position="88"/>
        <end position="102"/>
    </location>
</feature>
<keyword evidence="5" id="KW-0812">Transmembrane</keyword>
<keyword evidence="3" id="KW-0119">Carbohydrate metabolism</keyword>
<feature type="region of interest" description="Disordered" evidence="4">
    <location>
        <begin position="84"/>
        <end position="150"/>
    </location>
</feature>
<keyword evidence="1" id="KW-0808">Transferase</keyword>